<name>A0A2R4VZF8_THEAF</name>
<evidence type="ECO:0000256" key="1">
    <source>
        <dbReference type="ARBA" id="ARBA00004141"/>
    </source>
</evidence>
<dbReference type="GO" id="GO:0008289">
    <property type="term" value="F:lipid binding"/>
    <property type="evidence" value="ECO:0007669"/>
    <property type="project" value="UniProtKB-KW"/>
</dbReference>
<keyword evidence="13" id="KW-1003">Cell membrane</keyword>
<organism evidence="15 16">
    <name type="scientific">Thermodesulfobium acidiphilum</name>
    <dbReference type="NCBI Taxonomy" id="1794699"/>
    <lineage>
        <taxon>Bacteria</taxon>
        <taxon>Pseudomonadati</taxon>
        <taxon>Thermodesulfobiota</taxon>
        <taxon>Thermodesulfobiia</taxon>
        <taxon>Thermodesulfobiales</taxon>
        <taxon>Thermodesulfobiaceae</taxon>
        <taxon>Thermodesulfobium</taxon>
    </lineage>
</organism>
<dbReference type="HAMAP" id="MF_01396">
    <property type="entry name" value="ATP_synth_c_bact"/>
    <property type="match status" value="1"/>
</dbReference>
<keyword evidence="11 13" id="KW-0066">ATP synthesis</keyword>
<feature type="transmembrane region" description="Helical" evidence="13">
    <location>
        <begin position="54"/>
        <end position="80"/>
    </location>
</feature>
<comment type="function">
    <text evidence="12 13">F(1)F(0) ATP synthase produces ATP from ADP in the presence of a proton or sodium gradient. F-type ATPases consist of two structural domains, F(1) containing the extramembraneous catalytic core and F(0) containing the membrane proton channel, linked together by a central stalk and a peripheral stalk. During catalysis, ATP synthesis in the catalytic domain of F(1) is coupled via a rotary mechanism of the central stalk subunits to proton translocation.</text>
</comment>
<dbReference type="SUPFAM" id="SSF81333">
    <property type="entry name" value="F1F0 ATP synthase subunit C"/>
    <property type="match status" value="1"/>
</dbReference>
<evidence type="ECO:0000256" key="6">
    <source>
        <dbReference type="ARBA" id="ARBA00022781"/>
    </source>
</evidence>
<feature type="site" description="Reversibly protonated during proton transport" evidence="13">
    <location>
        <position position="63"/>
    </location>
</feature>
<keyword evidence="8 13" id="KW-0406">Ion transport</keyword>
<dbReference type="InterPro" id="IPR002379">
    <property type="entry name" value="ATPase_proteolipid_c-like_dom"/>
</dbReference>
<evidence type="ECO:0000313" key="15">
    <source>
        <dbReference type="EMBL" id="AWB09935.1"/>
    </source>
</evidence>
<evidence type="ECO:0000256" key="4">
    <source>
        <dbReference type="ARBA" id="ARBA00022547"/>
    </source>
</evidence>
<evidence type="ECO:0000256" key="7">
    <source>
        <dbReference type="ARBA" id="ARBA00022989"/>
    </source>
</evidence>
<dbReference type="GO" id="GO:0046933">
    <property type="term" value="F:proton-transporting ATP synthase activity, rotational mechanism"/>
    <property type="evidence" value="ECO:0007669"/>
    <property type="project" value="UniProtKB-UniRule"/>
</dbReference>
<dbReference type="InterPro" id="IPR020537">
    <property type="entry name" value="ATP_synth_F0_csu_DDCD_BS"/>
</dbReference>
<evidence type="ECO:0000256" key="9">
    <source>
        <dbReference type="ARBA" id="ARBA00023121"/>
    </source>
</evidence>
<keyword evidence="16" id="KW-1185">Reference proteome</keyword>
<evidence type="ECO:0000313" key="16">
    <source>
        <dbReference type="Proteomes" id="UP000244792"/>
    </source>
</evidence>
<comment type="function">
    <text evidence="13">Key component of the F(0) channel; it plays a direct role in translocation across the membrane. A homomeric c-ring of between 10-14 subunits forms the central stalk rotor element with the F(1) delta and epsilon subunits.</text>
</comment>
<gene>
    <name evidence="13" type="primary">atpE</name>
    <name evidence="15" type="ORF">TDSAC_0561</name>
</gene>
<feature type="domain" description="V-ATPase proteolipid subunit C-like" evidence="14">
    <location>
        <begin position="13"/>
        <end position="76"/>
    </location>
</feature>
<dbReference type="InterPro" id="IPR000454">
    <property type="entry name" value="ATP_synth_F0_csu"/>
</dbReference>
<keyword evidence="3 13" id="KW-0813">Transport</keyword>
<keyword evidence="6 13" id="KW-0375">Hydrogen ion transport</keyword>
<evidence type="ECO:0000256" key="3">
    <source>
        <dbReference type="ARBA" id="ARBA00022448"/>
    </source>
</evidence>
<dbReference type="PRINTS" id="PR00124">
    <property type="entry name" value="ATPASEC"/>
</dbReference>
<dbReference type="GO" id="GO:0045259">
    <property type="term" value="C:proton-transporting ATP synthase complex"/>
    <property type="evidence" value="ECO:0007669"/>
    <property type="project" value="UniProtKB-KW"/>
</dbReference>
<evidence type="ECO:0000256" key="2">
    <source>
        <dbReference type="ARBA" id="ARBA00006704"/>
    </source>
</evidence>
<reference evidence="15 16" key="1">
    <citation type="submission" date="2017-04" db="EMBL/GenBank/DDBJ databases">
        <title>Genomic insights into metabolism of Thermodesulfobium acidiphilum.</title>
        <authorList>
            <person name="Toshchakov S.V."/>
            <person name="Frolov E.N."/>
            <person name="Kublanov I.V."/>
            <person name="Samarov N.I."/>
            <person name="Novikov A."/>
            <person name="Lebedinsky A.V."/>
            <person name="Bonch-Osmolovskaya E.A."/>
            <person name="Chernyh N.A."/>
        </authorList>
    </citation>
    <scope>NUCLEOTIDE SEQUENCE [LARGE SCALE GENOMIC DNA]</scope>
    <source>
        <strain evidence="15 16">3127-1</strain>
    </source>
</reference>
<dbReference type="EMBL" id="CP020921">
    <property type="protein sequence ID" value="AWB09935.1"/>
    <property type="molecule type" value="Genomic_DNA"/>
</dbReference>
<evidence type="ECO:0000256" key="10">
    <source>
        <dbReference type="ARBA" id="ARBA00023136"/>
    </source>
</evidence>
<evidence type="ECO:0000256" key="11">
    <source>
        <dbReference type="ARBA" id="ARBA00023310"/>
    </source>
</evidence>
<keyword evidence="7 13" id="KW-1133">Transmembrane helix</keyword>
<keyword evidence="5 13" id="KW-0812">Transmembrane</keyword>
<keyword evidence="9 13" id="KW-0446">Lipid-binding</keyword>
<dbReference type="Proteomes" id="UP000244792">
    <property type="component" value="Chromosome"/>
</dbReference>
<dbReference type="OrthoDB" id="9810379at2"/>
<accession>A0A2R4VZF8</accession>
<evidence type="ECO:0000256" key="12">
    <source>
        <dbReference type="ARBA" id="ARBA00025198"/>
    </source>
</evidence>
<keyword evidence="4 13" id="KW-0138">CF(0)</keyword>
<evidence type="ECO:0000256" key="8">
    <source>
        <dbReference type="ARBA" id="ARBA00023065"/>
    </source>
</evidence>
<dbReference type="GO" id="GO:0005886">
    <property type="term" value="C:plasma membrane"/>
    <property type="evidence" value="ECO:0007669"/>
    <property type="project" value="UniProtKB-SubCell"/>
</dbReference>
<dbReference type="Pfam" id="PF00137">
    <property type="entry name" value="ATP-synt_C"/>
    <property type="match status" value="1"/>
</dbReference>
<protein>
    <recommendedName>
        <fullName evidence="13">ATP synthase subunit c</fullName>
    </recommendedName>
    <alternativeName>
        <fullName evidence="13">ATP synthase F(0) sector subunit c</fullName>
    </alternativeName>
    <alternativeName>
        <fullName evidence="13">F-type ATPase subunit c</fullName>
        <shortName evidence="13">F-ATPase subunit c</shortName>
    </alternativeName>
    <alternativeName>
        <fullName evidence="13">Lipid-binding protein</fullName>
    </alternativeName>
</protein>
<dbReference type="Gene3D" id="1.20.20.10">
    <property type="entry name" value="F1F0 ATP synthase subunit C"/>
    <property type="match status" value="1"/>
</dbReference>
<evidence type="ECO:0000256" key="13">
    <source>
        <dbReference type="HAMAP-Rule" id="MF_01396"/>
    </source>
</evidence>
<dbReference type="GO" id="GO:0033177">
    <property type="term" value="C:proton-transporting two-sector ATPase complex, proton-transporting domain"/>
    <property type="evidence" value="ECO:0007669"/>
    <property type="project" value="InterPro"/>
</dbReference>
<dbReference type="NCBIfam" id="TIGR01260">
    <property type="entry name" value="ATP_synt_c"/>
    <property type="match status" value="1"/>
</dbReference>
<dbReference type="InterPro" id="IPR038662">
    <property type="entry name" value="ATP_synth_F0_csu_sf"/>
</dbReference>
<dbReference type="InterPro" id="IPR005953">
    <property type="entry name" value="ATP_synth_csu_bac/chlpt"/>
</dbReference>
<feature type="transmembrane region" description="Helical" evidence="13">
    <location>
        <begin position="17"/>
        <end position="42"/>
    </location>
</feature>
<proteinExistence type="inferred from homology"/>
<comment type="similarity">
    <text evidence="2 13">Belongs to the ATPase C chain family.</text>
</comment>
<dbReference type="KEGG" id="taci:TDSAC_0561"/>
<dbReference type="PROSITE" id="PS00605">
    <property type="entry name" value="ATPASE_C"/>
    <property type="match status" value="1"/>
</dbReference>
<sequence length="83" mass="8510">MDAVSINLGLAQLGAGVAIGFAAAGGGAGMGILGGYFLTALARQPELLGPLRTYMILVLVFIEAQVLYGFTVSMILLFAAPKH</sequence>
<dbReference type="AlphaFoldDB" id="A0A2R4VZF8"/>
<evidence type="ECO:0000256" key="5">
    <source>
        <dbReference type="ARBA" id="ARBA00022692"/>
    </source>
</evidence>
<evidence type="ECO:0000259" key="14">
    <source>
        <dbReference type="Pfam" id="PF00137"/>
    </source>
</evidence>
<dbReference type="InterPro" id="IPR035921">
    <property type="entry name" value="F/V-ATP_Csub_sf"/>
</dbReference>
<keyword evidence="10 13" id="KW-0472">Membrane</keyword>
<comment type="subcellular location">
    <subcellularLocation>
        <location evidence="13">Cell membrane</location>
        <topology evidence="13">Multi-pass membrane protein</topology>
    </subcellularLocation>
    <subcellularLocation>
        <location evidence="1">Membrane</location>
        <topology evidence="1">Multi-pass membrane protein</topology>
    </subcellularLocation>
</comment>
<dbReference type="RefSeq" id="WP_108308769.1">
    <property type="nucleotide sequence ID" value="NZ_CP020921.1"/>
</dbReference>